<dbReference type="AlphaFoldDB" id="A0ABC9G8U3"/>
<reference evidence="3" key="1">
    <citation type="submission" date="2024-10" db="EMBL/GenBank/DDBJ databases">
        <authorList>
            <person name="Ryan C."/>
        </authorList>
    </citation>
    <scope>NUCLEOTIDE SEQUENCE [LARGE SCALE GENOMIC DNA]</scope>
</reference>
<dbReference type="Proteomes" id="UP001497457">
    <property type="component" value="Chromosome 7b"/>
</dbReference>
<evidence type="ECO:0000313" key="4">
    <source>
        <dbReference type="Proteomes" id="UP001497457"/>
    </source>
</evidence>
<feature type="region of interest" description="Disordered" evidence="1">
    <location>
        <begin position="178"/>
        <end position="202"/>
    </location>
</feature>
<gene>
    <name evidence="2" type="ORF">URODEC1_LOCUS108045</name>
    <name evidence="3" type="ORF">URODEC1_LOCUS113861</name>
</gene>
<evidence type="ECO:0000256" key="1">
    <source>
        <dbReference type="SAM" id="MobiDB-lite"/>
    </source>
</evidence>
<sequence>MSWAAAAAARKLAGISQSSAPSALTSGLLYRHYGSGSSGSRKRPLPWRVVSIGAISLAGGLVLSAVNDLAIFNGCTTKAIEKAADNPKVVEAIGVPIVRGPWYEASLDVGHRRRSVSCTFPVSGPHGSGSFQIEATRNGEDGLLSFLRHHDWEIINMEAHLQVPSDDEQQKTLVRVNLASNGGGQSREPESESFSKDLESEI</sequence>
<dbReference type="PANTHER" id="PTHR35114:SF1">
    <property type="entry name" value="CYTOCHROME OXIDASE COMPLEX ASSEMBLY PROTEIN"/>
    <property type="match status" value="1"/>
</dbReference>
<organism evidence="3 4">
    <name type="scientific">Urochloa decumbens</name>
    <dbReference type="NCBI Taxonomy" id="240449"/>
    <lineage>
        <taxon>Eukaryota</taxon>
        <taxon>Viridiplantae</taxon>
        <taxon>Streptophyta</taxon>
        <taxon>Embryophyta</taxon>
        <taxon>Tracheophyta</taxon>
        <taxon>Spermatophyta</taxon>
        <taxon>Magnoliopsida</taxon>
        <taxon>Liliopsida</taxon>
        <taxon>Poales</taxon>
        <taxon>Poaceae</taxon>
        <taxon>PACMAD clade</taxon>
        <taxon>Panicoideae</taxon>
        <taxon>Panicodae</taxon>
        <taxon>Paniceae</taxon>
        <taxon>Melinidinae</taxon>
        <taxon>Urochloa</taxon>
    </lineage>
</organism>
<dbReference type="PANTHER" id="PTHR35114">
    <property type="entry name" value="CYTOCHROME OXIDASE COMPLEX ASSEMBLY PROTEIN"/>
    <property type="match status" value="1"/>
</dbReference>
<keyword evidence="4" id="KW-1185">Reference proteome</keyword>
<dbReference type="EMBL" id="OZ075117">
    <property type="protein sequence ID" value="CAL5080262.1"/>
    <property type="molecule type" value="Genomic_DNA"/>
</dbReference>
<accession>A0ABC9G8U3</accession>
<dbReference type="EMBL" id="OZ075118">
    <property type="protein sequence ID" value="CAL5090374.1"/>
    <property type="molecule type" value="Genomic_DNA"/>
</dbReference>
<protein>
    <submittedName>
        <fullName evidence="3">Uncharacterized protein</fullName>
    </submittedName>
</protein>
<dbReference type="Proteomes" id="UP001497457">
    <property type="component" value="Chromosome 8b"/>
</dbReference>
<proteinExistence type="predicted"/>
<feature type="compositionally biased region" description="Basic and acidic residues" evidence="1">
    <location>
        <begin position="187"/>
        <end position="202"/>
    </location>
</feature>
<name>A0ABC9G8U3_9POAL</name>
<evidence type="ECO:0000313" key="3">
    <source>
        <dbReference type="EMBL" id="CAL5090374.1"/>
    </source>
</evidence>
<evidence type="ECO:0000313" key="2">
    <source>
        <dbReference type="EMBL" id="CAL5080262.1"/>
    </source>
</evidence>